<evidence type="ECO:0000256" key="3">
    <source>
        <dbReference type="ARBA" id="ARBA00022692"/>
    </source>
</evidence>
<dbReference type="InterPro" id="IPR050790">
    <property type="entry name" value="ExbB/TolQ_transport"/>
</dbReference>
<keyword evidence="5 7" id="KW-0472">Membrane</keyword>
<evidence type="ECO:0000256" key="2">
    <source>
        <dbReference type="ARBA" id="ARBA00022475"/>
    </source>
</evidence>
<evidence type="ECO:0000256" key="1">
    <source>
        <dbReference type="ARBA" id="ARBA00004651"/>
    </source>
</evidence>
<sequence length="203" mass="22449">MLEILEKGGVLMYPILLLSIISLAVFLERLISLRKNRYVPKNFMDKLYVFLRNKSFQDARSLCDMNSCAIGDISKTILDNLDLPISRLMELSEEAGRFQAKKLERFLPTLQTIANIAPLLGLLGTVIGMIKTFIVISQQGVGNAQALAGGISEALLTTAAGLSVAIPTVIFYHIINSRSERVVYELEGATSNILNLIFKEETK</sequence>
<feature type="transmembrane region" description="Helical" evidence="7">
    <location>
        <begin position="112"/>
        <end position="134"/>
    </location>
</feature>
<feature type="transmembrane region" description="Helical" evidence="7">
    <location>
        <begin position="12"/>
        <end position="31"/>
    </location>
</feature>
<gene>
    <name evidence="9" type="ORF">FXF49_04745</name>
</gene>
<dbReference type="PANTHER" id="PTHR30625">
    <property type="entry name" value="PROTEIN TOLQ"/>
    <property type="match status" value="1"/>
</dbReference>
<dbReference type="GO" id="GO:0017038">
    <property type="term" value="P:protein import"/>
    <property type="evidence" value="ECO:0007669"/>
    <property type="project" value="TreeGrafter"/>
</dbReference>
<comment type="caution">
    <text evidence="9">The sequence shown here is derived from an EMBL/GenBank/DDBJ whole genome shotgun (WGS) entry which is preliminary data.</text>
</comment>
<proteinExistence type="inferred from homology"/>
<keyword evidence="3 7" id="KW-0812">Transmembrane</keyword>
<accession>A0A5D0MJ57</accession>
<evidence type="ECO:0000313" key="10">
    <source>
        <dbReference type="Proteomes" id="UP000323337"/>
    </source>
</evidence>
<evidence type="ECO:0000256" key="6">
    <source>
        <dbReference type="RuleBase" id="RU004057"/>
    </source>
</evidence>
<keyword evidence="4 7" id="KW-1133">Transmembrane helix</keyword>
<keyword evidence="2" id="KW-1003">Cell membrane</keyword>
<feature type="transmembrane region" description="Helical" evidence="7">
    <location>
        <begin position="154"/>
        <end position="175"/>
    </location>
</feature>
<evidence type="ECO:0000256" key="7">
    <source>
        <dbReference type="SAM" id="Phobius"/>
    </source>
</evidence>
<reference evidence="9 10" key="1">
    <citation type="submission" date="2019-08" db="EMBL/GenBank/DDBJ databases">
        <title>Genomic characterization of a novel candidate phylum (ARYD3) from a high temperature, high salinity tertiary oil reservoir in north central Oklahoma, USA.</title>
        <authorList>
            <person name="Youssef N.H."/>
            <person name="Yadav A."/>
            <person name="Elshahed M.S."/>
        </authorList>
    </citation>
    <scope>NUCLEOTIDE SEQUENCE [LARGE SCALE GENOMIC DNA]</scope>
    <source>
        <strain evidence="9">ARYD1</strain>
    </source>
</reference>
<feature type="domain" description="MotA/TolQ/ExbB proton channel" evidence="8">
    <location>
        <begin position="89"/>
        <end position="187"/>
    </location>
</feature>
<evidence type="ECO:0000313" key="9">
    <source>
        <dbReference type="EMBL" id="TYB33717.1"/>
    </source>
</evidence>
<evidence type="ECO:0000259" key="8">
    <source>
        <dbReference type="Pfam" id="PF01618"/>
    </source>
</evidence>
<keyword evidence="6" id="KW-0813">Transport</keyword>
<dbReference type="InterPro" id="IPR002898">
    <property type="entry name" value="MotA_ExbB_proton_chnl"/>
</dbReference>
<evidence type="ECO:0000256" key="5">
    <source>
        <dbReference type="ARBA" id="ARBA00023136"/>
    </source>
</evidence>
<dbReference type="RefSeq" id="WP_303700756.1">
    <property type="nucleotide sequence ID" value="NZ_VSIV01000109.1"/>
</dbReference>
<comment type="similarity">
    <text evidence="6">Belongs to the exbB/tolQ family.</text>
</comment>
<comment type="subcellular location">
    <subcellularLocation>
        <location evidence="1">Cell membrane</location>
        <topology evidence="1">Multi-pass membrane protein</topology>
    </subcellularLocation>
    <subcellularLocation>
        <location evidence="6">Membrane</location>
        <topology evidence="6">Multi-pass membrane protein</topology>
    </subcellularLocation>
</comment>
<dbReference type="GO" id="GO:0005886">
    <property type="term" value="C:plasma membrane"/>
    <property type="evidence" value="ECO:0007669"/>
    <property type="project" value="UniProtKB-SubCell"/>
</dbReference>
<dbReference type="PANTHER" id="PTHR30625:SF11">
    <property type="entry name" value="MOTA_TOLQ_EXBB PROTON CHANNEL DOMAIN-CONTAINING PROTEIN"/>
    <property type="match status" value="1"/>
</dbReference>
<dbReference type="Pfam" id="PF01618">
    <property type="entry name" value="MotA_ExbB"/>
    <property type="match status" value="1"/>
</dbReference>
<name>A0A5D0MJ57_FLESI</name>
<dbReference type="Proteomes" id="UP000323337">
    <property type="component" value="Unassembled WGS sequence"/>
</dbReference>
<organism evidence="9 10">
    <name type="scientific">Flexistipes sinusarabici</name>
    <dbReference type="NCBI Taxonomy" id="2352"/>
    <lineage>
        <taxon>Bacteria</taxon>
        <taxon>Pseudomonadati</taxon>
        <taxon>Deferribacterota</taxon>
        <taxon>Deferribacteres</taxon>
        <taxon>Deferribacterales</taxon>
        <taxon>Flexistipitaceae</taxon>
        <taxon>Flexistipes</taxon>
    </lineage>
</organism>
<dbReference type="AlphaFoldDB" id="A0A5D0MJ57"/>
<protein>
    <submittedName>
        <fullName evidence="9">MotA/TolQ/ExbB proton channel family protein</fullName>
    </submittedName>
</protein>
<evidence type="ECO:0000256" key="4">
    <source>
        <dbReference type="ARBA" id="ARBA00022989"/>
    </source>
</evidence>
<dbReference type="EMBL" id="VSIV01000109">
    <property type="protein sequence ID" value="TYB33717.1"/>
    <property type="molecule type" value="Genomic_DNA"/>
</dbReference>
<keyword evidence="6" id="KW-0653">Protein transport</keyword>